<keyword evidence="4" id="KW-1185">Reference proteome</keyword>
<keyword evidence="1" id="KW-0472">Membrane</keyword>
<keyword evidence="1" id="KW-1133">Transmembrane helix</keyword>
<keyword evidence="1" id="KW-0812">Transmembrane</keyword>
<protein>
    <recommendedName>
        <fullName evidence="2">YknX-like barrel-sandwich hybrid domain-containing protein</fullName>
    </recommendedName>
</protein>
<name>A0A2S5G9A4_9BACL</name>
<dbReference type="InterPro" id="IPR058639">
    <property type="entry name" value="BSH_YknX-like"/>
</dbReference>
<dbReference type="RefSeq" id="WP_104058508.1">
    <property type="nucleotide sequence ID" value="NZ_PREZ01000005.1"/>
</dbReference>
<evidence type="ECO:0000313" key="3">
    <source>
        <dbReference type="EMBL" id="PPA69515.1"/>
    </source>
</evidence>
<dbReference type="AlphaFoldDB" id="A0A2S5G9A4"/>
<dbReference type="Proteomes" id="UP000239047">
    <property type="component" value="Unassembled WGS sequence"/>
</dbReference>
<evidence type="ECO:0000259" key="2">
    <source>
        <dbReference type="Pfam" id="PF25984"/>
    </source>
</evidence>
<comment type="caution">
    <text evidence="3">The sequence shown here is derived from an EMBL/GenBank/DDBJ whole genome shotgun (WGS) entry which is preliminary data.</text>
</comment>
<dbReference type="Pfam" id="PF25984">
    <property type="entry name" value="BSH_YknX"/>
    <property type="match status" value="1"/>
</dbReference>
<proteinExistence type="predicted"/>
<evidence type="ECO:0000313" key="4">
    <source>
        <dbReference type="Proteomes" id="UP000239047"/>
    </source>
</evidence>
<evidence type="ECO:0000256" key="1">
    <source>
        <dbReference type="SAM" id="Phobius"/>
    </source>
</evidence>
<sequence>MDRQLKWILAGILGFLFVSVNLYLIKNDFDMIDRTSIVYDQTTSKEEDLREVLVKDGVIHTANEQHIYFSEQLGMFTRFLVEEGDIVTAGTPLYEYDVLDLEEQRLLFESEAEQIRREITTVQSYITELNGLERELTTVTTTQPTTSATSPQSVIDNLQDILNIELEVGVNISDATVDQTRSLLNQKIGEQEAAVGRLQAQEDKYEALIDGLEESPTVQVESEFNGKIAHLSEGVDNPLITIYSDSLASRSKLTDEEALYIIGGLNARVTSPVAGSTISGSVDSNPKLPDKEPELGEKSLYSIDINLLDPSQDWFVGQQVVNEIITDESIGATTVPITSTNSNIISTLSPQGFIQPRIVDLGLRVEDRQEVYTNLEPGEWIVTDPFQVERNYSAYITPMTINRLTTDNLGGLGQRTGWKYVLLGVLPHQ</sequence>
<dbReference type="EMBL" id="PREZ01000005">
    <property type="protein sequence ID" value="PPA69515.1"/>
    <property type="molecule type" value="Genomic_DNA"/>
</dbReference>
<dbReference type="OrthoDB" id="2446145at2"/>
<reference evidence="3 4" key="1">
    <citation type="submission" date="2018-02" db="EMBL/GenBank/DDBJ databases">
        <title>Jeotgalibacillus proteolyticum sp. nov. a protease producing bacterium isolated from ocean sediments of Laizhou Bay.</title>
        <authorList>
            <person name="Li Y."/>
        </authorList>
    </citation>
    <scope>NUCLEOTIDE SEQUENCE [LARGE SCALE GENOMIC DNA]</scope>
    <source>
        <strain evidence="3 4">22-7</strain>
    </source>
</reference>
<accession>A0A2S5G9A4</accession>
<feature type="transmembrane region" description="Helical" evidence="1">
    <location>
        <begin position="7"/>
        <end position="25"/>
    </location>
</feature>
<organism evidence="3 4">
    <name type="scientific">Jeotgalibacillus proteolyticus</name>
    <dbReference type="NCBI Taxonomy" id="2082395"/>
    <lineage>
        <taxon>Bacteria</taxon>
        <taxon>Bacillati</taxon>
        <taxon>Bacillota</taxon>
        <taxon>Bacilli</taxon>
        <taxon>Bacillales</taxon>
        <taxon>Caryophanaceae</taxon>
        <taxon>Jeotgalibacillus</taxon>
    </lineage>
</organism>
<feature type="domain" description="YknX-like barrel-sandwich hybrid" evidence="2">
    <location>
        <begin position="65"/>
        <end position="234"/>
    </location>
</feature>
<gene>
    <name evidence="3" type="ORF">C4B60_13255</name>
</gene>